<protein>
    <submittedName>
        <fullName evidence="1">Uncharacterized protein</fullName>
    </submittedName>
</protein>
<dbReference type="EMBL" id="JAGQNY010000020">
    <property type="protein sequence ID" value="MCA9302454.1"/>
    <property type="molecule type" value="Genomic_DNA"/>
</dbReference>
<reference evidence="1" key="2">
    <citation type="journal article" date="2021" name="Microbiome">
        <title>Successional dynamics and alternative stable states in a saline activated sludge microbial community over 9 years.</title>
        <authorList>
            <person name="Wang Y."/>
            <person name="Ye J."/>
            <person name="Ju F."/>
            <person name="Liu L."/>
            <person name="Boyd J.A."/>
            <person name="Deng Y."/>
            <person name="Parks D.H."/>
            <person name="Jiang X."/>
            <person name="Yin X."/>
            <person name="Woodcroft B.J."/>
            <person name="Tyson G.W."/>
            <person name="Hugenholtz P."/>
            <person name="Polz M.F."/>
            <person name="Zhang T."/>
        </authorList>
    </citation>
    <scope>NUCLEOTIDE SEQUENCE</scope>
    <source>
        <strain evidence="1">HKST-UBA80</strain>
    </source>
</reference>
<reference evidence="1" key="1">
    <citation type="submission" date="2020-04" db="EMBL/GenBank/DDBJ databases">
        <authorList>
            <person name="Zhang T."/>
        </authorList>
    </citation>
    <scope>NUCLEOTIDE SEQUENCE</scope>
    <source>
        <strain evidence="1">HKST-UBA80</strain>
    </source>
</reference>
<accession>A0A955E1W7</accession>
<name>A0A955E1W7_UNCKA</name>
<proteinExistence type="predicted"/>
<dbReference type="AlphaFoldDB" id="A0A955E1W7"/>
<sequence>MLEGLLQLGSMEGGVIANPADIKRRVTNFYKAATMMEKEMTEEEAIFLILSLGILPEDEKDSLAKPQTRVIARNELDTLLQLLAIIDGNEEIGTLLHGESDTWRQFAIADTAGKTANRILQIFGPAKPYTTDTGSDGRNGKETVGDVISEAIAKALQSPIGQEDLQVRTLGPKPIFRPAVDTN</sequence>
<evidence type="ECO:0000313" key="2">
    <source>
        <dbReference type="Proteomes" id="UP000714817"/>
    </source>
</evidence>
<organism evidence="1 2">
    <name type="scientific">candidate division WWE3 bacterium</name>
    <dbReference type="NCBI Taxonomy" id="2053526"/>
    <lineage>
        <taxon>Bacteria</taxon>
        <taxon>Katanobacteria</taxon>
    </lineage>
</organism>
<dbReference type="Proteomes" id="UP000714817">
    <property type="component" value="Unassembled WGS sequence"/>
</dbReference>
<comment type="caution">
    <text evidence="1">The sequence shown here is derived from an EMBL/GenBank/DDBJ whole genome shotgun (WGS) entry which is preliminary data.</text>
</comment>
<evidence type="ECO:0000313" key="1">
    <source>
        <dbReference type="EMBL" id="MCA9302454.1"/>
    </source>
</evidence>
<gene>
    <name evidence="1" type="ORF">KDA10_03820</name>
</gene>